<comment type="caution">
    <text evidence="1">The sequence shown here is derived from an EMBL/GenBank/DDBJ whole genome shotgun (WGS) entry which is preliminary data.</text>
</comment>
<name>A0A0B1P4K4_UNCNE</name>
<evidence type="ECO:0000313" key="2">
    <source>
        <dbReference type="Proteomes" id="UP000030854"/>
    </source>
</evidence>
<dbReference type="EMBL" id="JNVN01002546">
    <property type="protein sequence ID" value="KHJ31831.1"/>
    <property type="molecule type" value="Genomic_DNA"/>
</dbReference>
<dbReference type="Proteomes" id="UP000030854">
    <property type="component" value="Unassembled WGS sequence"/>
</dbReference>
<evidence type="ECO:0000313" key="1">
    <source>
        <dbReference type="EMBL" id="KHJ31831.1"/>
    </source>
</evidence>
<proteinExistence type="predicted"/>
<gene>
    <name evidence="1" type="ORF">EV44_g3864</name>
</gene>
<sequence>MSCVQRACRQLPQADIAHSLIALAYSKRLGIKTLEVNRFKLWLRQISSFEICAFSDGSTTRQSQYSFKYVCSPSWLIFK</sequence>
<keyword evidence="2" id="KW-1185">Reference proteome</keyword>
<dbReference type="HOGENOM" id="CLU_2607806_0_0_1"/>
<organism evidence="1 2">
    <name type="scientific">Uncinula necator</name>
    <name type="common">Grape powdery mildew</name>
    <dbReference type="NCBI Taxonomy" id="52586"/>
    <lineage>
        <taxon>Eukaryota</taxon>
        <taxon>Fungi</taxon>
        <taxon>Dikarya</taxon>
        <taxon>Ascomycota</taxon>
        <taxon>Pezizomycotina</taxon>
        <taxon>Leotiomycetes</taxon>
        <taxon>Erysiphales</taxon>
        <taxon>Erysiphaceae</taxon>
        <taxon>Erysiphe</taxon>
    </lineage>
</organism>
<protein>
    <submittedName>
        <fullName evidence="1">Putative te1b-like protein</fullName>
    </submittedName>
</protein>
<dbReference type="AlphaFoldDB" id="A0A0B1P4K4"/>
<reference evidence="1 2" key="1">
    <citation type="journal article" date="2014" name="BMC Genomics">
        <title>Adaptive genomic structural variation in the grape powdery mildew pathogen, Erysiphe necator.</title>
        <authorList>
            <person name="Jones L."/>
            <person name="Riaz S."/>
            <person name="Morales-Cruz A."/>
            <person name="Amrine K.C."/>
            <person name="McGuire B."/>
            <person name="Gubler W.D."/>
            <person name="Walker M.A."/>
            <person name="Cantu D."/>
        </authorList>
    </citation>
    <scope>NUCLEOTIDE SEQUENCE [LARGE SCALE GENOMIC DNA]</scope>
    <source>
        <strain evidence="2">c</strain>
    </source>
</reference>
<accession>A0A0B1P4K4</accession>